<organism evidence="3 4">
    <name type="scientific">Actinoallomurus vinaceus</name>
    <dbReference type="NCBI Taxonomy" id="1080074"/>
    <lineage>
        <taxon>Bacteria</taxon>
        <taxon>Bacillati</taxon>
        <taxon>Actinomycetota</taxon>
        <taxon>Actinomycetes</taxon>
        <taxon>Streptosporangiales</taxon>
        <taxon>Thermomonosporaceae</taxon>
        <taxon>Actinoallomurus</taxon>
    </lineage>
</organism>
<gene>
    <name evidence="3" type="ORF">GCM10023196_054890</name>
</gene>
<keyword evidence="4" id="KW-1185">Reference proteome</keyword>
<feature type="region of interest" description="Disordered" evidence="1">
    <location>
        <begin position="113"/>
        <end position="141"/>
    </location>
</feature>
<dbReference type="Gene3D" id="3.80.10.10">
    <property type="entry name" value="Ribonuclease Inhibitor"/>
    <property type="match status" value="1"/>
</dbReference>
<evidence type="ECO:0000259" key="2">
    <source>
        <dbReference type="SMART" id="SM00860"/>
    </source>
</evidence>
<dbReference type="RefSeq" id="WP_345433938.1">
    <property type="nucleotide sequence ID" value="NZ_BAABHK010000008.1"/>
</dbReference>
<dbReference type="PANTHER" id="PTHR47432">
    <property type="entry name" value="CELL WALL ASSEMBLY REGULATOR SMI1"/>
    <property type="match status" value="1"/>
</dbReference>
<dbReference type="SUPFAM" id="SSF52058">
    <property type="entry name" value="L domain-like"/>
    <property type="match status" value="1"/>
</dbReference>
<dbReference type="PANTHER" id="PTHR47432:SF1">
    <property type="entry name" value="CELL WALL ASSEMBLY REGULATOR SMI1"/>
    <property type="match status" value="1"/>
</dbReference>
<name>A0ABP8UJ38_9ACTN</name>
<dbReference type="InterPro" id="IPR051873">
    <property type="entry name" value="KNR4/SMI1_regulator"/>
</dbReference>
<reference evidence="4" key="1">
    <citation type="journal article" date="2019" name="Int. J. Syst. Evol. Microbiol.">
        <title>The Global Catalogue of Microorganisms (GCM) 10K type strain sequencing project: providing services to taxonomists for standard genome sequencing and annotation.</title>
        <authorList>
            <consortium name="The Broad Institute Genomics Platform"/>
            <consortium name="The Broad Institute Genome Sequencing Center for Infectious Disease"/>
            <person name="Wu L."/>
            <person name="Ma J."/>
        </authorList>
    </citation>
    <scope>NUCLEOTIDE SEQUENCE [LARGE SCALE GENOMIC DNA]</scope>
    <source>
        <strain evidence="4">JCM 17939</strain>
    </source>
</reference>
<protein>
    <recommendedName>
        <fullName evidence="2">Knr4/Smi1-like domain-containing protein</fullName>
    </recommendedName>
</protein>
<proteinExistence type="predicted"/>
<feature type="domain" description="Knr4/Smi1-like" evidence="2">
    <location>
        <begin position="174"/>
        <end position="316"/>
    </location>
</feature>
<sequence length="520" mass="56780">MTDGPKTSELSEILREMCTQIAGRAPEGWLRATVNGFVDKQGVGLARVSYRLAAGDEYAVDVDLRRGLRRAYRVSGASEQGLSIELTVDASGRFEAVTGRGVSRVSHPKRGFLYVPEPETLPPDPGDEQDGPVNPTPAGDPEEAVRLLREYLRRRAELLGGMLDVDPSGILPDPPPAAGLEEMEGRLNVALPADLRALYGVADGDGQAGLFGRLSWWMDASGVAAVHGGDRHWAPRGWRDRPFRPFVHDADPPGTVRRSVDRRGWIPFVIGTDGNYLAVDMDPASGGRPGQVIRIGPDYHHGPTYVADSVTTLLRRHVDALARGDHRIGEDGGLWIDVPEPHKGAGTHLQTLRVTEGGEADLQLARQAPFLRAVELSRCRSADLTALREAPVETLDIDLKTIDLAPLAGHPTLRAVTLTTPHPVDLGPLRTLPHLEGLDLSRASTRGIQAVAELEGLLYLALRYEQWQELWSHIDRMPALAAALLAGKAPYDQVAEWMAQFNARTVDRRPTAQRIHHGHR</sequence>
<dbReference type="SMART" id="SM00860">
    <property type="entry name" value="SMI1_KNR4"/>
    <property type="match status" value="1"/>
</dbReference>
<dbReference type="Proteomes" id="UP001501442">
    <property type="component" value="Unassembled WGS sequence"/>
</dbReference>
<comment type="caution">
    <text evidence="3">The sequence shown here is derived from an EMBL/GenBank/DDBJ whole genome shotgun (WGS) entry which is preliminary data.</text>
</comment>
<dbReference type="SUPFAM" id="SSF160631">
    <property type="entry name" value="SMI1/KNR4-like"/>
    <property type="match status" value="1"/>
</dbReference>
<dbReference type="InterPro" id="IPR018958">
    <property type="entry name" value="Knr4/Smi1-like_dom"/>
</dbReference>
<accession>A0ABP8UJ38</accession>
<dbReference type="Pfam" id="PF09346">
    <property type="entry name" value="SMI1_KNR4"/>
    <property type="match status" value="1"/>
</dbReference>
<evidence type="ECO:0000256" key="1">
    <source>
        <dbReference type="SAM" id="MobiDB-lite"/>
    </source>
</evidence>
<evidence type="ECO:0000313" key="3">
    <source>
        <dbReference type="EMBL" id="GAA4630262.1"/>
    </source>
</evidence>
<evidence type="ECO:0000313" key="4">
    <source>
        <dbReference type="Proteomes" id="UP001501442"/>
    </source>
</evidence>
<dbReference type="InterPro" id="IPR037883">
    <property type="entry name" value="Knr4/Smi1-like_sf"/>
</dbReference>
<dbReference type="EMBL" id="BAABHK010000008">
    <property type="protein sequence ID" value="GAA4630262.1"/>
    <property type="molecule type" value="Genomic_DNA"/>
</dbReference>
<dbReference type="InterPro" id="IPR032675">
    <property type="entry name" value="LRR_dom_sf"/>
</dbReference>